<name>R9GYK3_9SPHI</name>
<gene>
    <name evidence="1" type="ORF">ADIARSV_0201</name>
</gene>
<organism evidence="1 2">
    <name type="scientific">Arcticibacter svalbardensis MN12-7</name>
    <dbReference type="NCBI Taxonomy" id="1150600"/>
    <lineage>
        <taxon>Bacteria</taxon>
        <taxon>Pseudomonadati</taxon>
        <taxon>Bacteroidota</taxon>
        <taxon>Sphingobacteriia</taxon>
        <taxon>Sphingobacteriales</taxon>
        <taxon>Sphingobacteriaceae</taxon>
        <taxon>Arcticibacter</taxon>
    </lineage>
</organism>
<comment type="caution">
    <text evidence="1">The sequence shown here is derived from an EMBL/GenBank/DDBJ whole genome shotgun (WGS) entry which is preliminary data.</text>
</comment>
<proteinExistence type="predicted"/>
<protein>
    <submittedName>
        <fullName evidence="1">Uncharacterized protein</fullName>
    </submittedName>
</protein>
<evidence type="ECO:0000313" key="2">
    <source>
        <dbReference type="Proteomes" id="UP000014174"/>
    </source>
</evidence>
<dbReference type="EMBL" id="AQPN01000008">
    <property type="protein sequence ID" value="EOR96570.1"/>
    <property type="molecule type" value="Genomic_DNA"/>
</dbReference>
<dbReference type="STRING" id="1150600.ADIARSV_0201"/>
<dbReference type="Proteomes" id="UP000014174">
    <property type="component" value="Unassembled WGS sequence"/>
</dbReference>
<evidence type="ECO:0000313" key="1">
    <source>
        <dbReference type="EMBL" id="EOR96570.1"/>
    </source>
</evidence>
<dbReference type="AlphaFoldDB" id="R9GYK3"/>
<reference evidence="1 2" key="1">
    <citation type="journal article" date="2013" name="Genome Announc.">
        <title>Draft Genome Sequence of Arcticibacter svalbardensis Strain MN12-7T, a Member of the Family Sphingobacteriaceae Isolated from an Arctic Soil Sample.</title>
        <authorList>
            <person name="Shivaji S."/>
            <person name="Ara S."/>
            <person name="Prasad S."/>
            <person name="Manasa B.P."/>
            <person name="Begum Z."/>
            <person name="Singh A."/>
            <person name="Kumar Pinnaka A."/>
        </authorList>
    </citation>
    <scope>NUCLEOTIDE SEQUENCE [LARGE SCALE GENOMIC DNA]</scope>
    <source>
        <strain evidence="1 2">MN12-7</strain>
    </source>
</reference>
<accession>R9GYK3</accession>
<sequence length="59" mass="6622">MGKANKSEPNSASLRSNVCLIVGIRDAQDEKVNPDMKKKMLKNTLCLLLETFNIIDMQI</sequence>
<keyword evidence="2" id="KW-1185">Reference proteome</keyword>